<name>A0A699YGM5_HAELA</name>
<dbReference type="SUPFAM" id="SSF53706">
    <property type="entry name" value="Formate dehydrogenase/DMSO reductase, domains 1-3"/>
    <property type="match status" value="1"/>
</dbReference>
<proteinExistence type="predicted"/>
<dbReference type="AlphaFoldDB" id="A0A699YGM5"/>
<sequence length="156" mass="17003">MMNPTERAQAAVASRQFDLVAGILDGAELEISNPTVLHEWPYALHLLGHIYNKQLIDARFLWKRIPAAVKQALEGHAWSPAVEPYIRAVAVKTRAELLELLATAYSSVKPAKVASICGLPEAEALKVPVKVAAAEPLEVTGDLQLLAEYMANLEQP</sequence>
<keyword evidence="8" id="KW-1185">Reference proteome</keyword>
<evidence type="ECO:0000256" key="5">
    <source>
        <dbReference type="ARBA" id="ARBA00023242"/>
    </source>
</evidence>
<dbReference type="EMBL" id="BLLF01000025">
    <property type="protein sequence ID" value="GFH06176.1"/>
    <property type="molecule type" value="Genomic_DNA"/>
</dbReference>
<evidence type="ECO:0000259" key="6">
    <source>
        <dbReference type="Pfam" id="PF10075"/>
    </source>
</evidence>
<keyword evidence="3" id="KW-0963">Cytoplasm</keyword>
<dbReference type="GO" id="GO:0010387">
    <property type="term" value="P:COP9 signalosome assembly"/>
    <property type="evidence" value="ECO:0007669"/>
    <property type="project" value="InterPro"/>
</dbReference>
<evidence type="ECO:0000256" key="3">
    <source>
        <dbReference type="ARBA" id="ARBA00022490"/>
    </source>
</evidence>
<evidence type="ECO:0000256" key="1">
    <source>
        <dbReference type="ARBA" id="ARBA00004123"/>
    </source>
</evidence>
<dbReference type="GO" id="GO:0000338">
    <property type="term" value="P:protein deneddylation"/>
    <property type="evidence" value="ECO:0007669"/>
    <property type="project" value="InterPro"/>
</dbReference>
<evidence type="ECO:0000256" key="4">
    <source>
        <dbReference type="ARBA" id="ARBA00022790"/>
    </source>
</evidence>
<dbReference type="GO" id="GO:0005737">
    <property type="term" value="C:cytoplasm"/>
    <property type="evidence" value="ECO:0007669"/>
    <property type="project" value="UniProtKB-SubCell"/>
</dbReference>
<dbReference type="InterPro" id="IPR033205">
    <property type="entry name" value="COP9_CSN8"/>
</dbReference>
<dbReference type="InterPro" id="IPR033464">
    <property type="entry name" value="CSN8_PSD8_EIF3K"/>
</dbReference>
<accession>A0A699YGM5</accession>
<feature type="domain" description="CSN8/PSMD8/EIF3K" evidence="6">
    <location>
        <begin position="37"/>
        <end position="72"/>
    </location>
</feature>
<dbReference type="PANTHER" id="PTHR13339:SF0">
    <property type="entry name" value="COP9 SIGNALOSOME COMPLEX SUBUNIT 8"/>
    <property type="match status" value="1"/>
</dbReference>
<keyword evidence="5" id="KW-0539">Nucleus</keyword>
<protein>
    <submittedName>
        <fullName evidence="7">CSN8_PSD8_EIF3K domain-containing protein</fullName>
    </submittedName>
</protein>
<dbReference type="Proteomes" id="UP000485058">
    <property type="component" value="Unassembled WGS sequence"/>
</dbReference>
<comment type="caution">
    <text evidence="7">The sequence shown here is derived from an EMBL/GenBank/DDBJ whole genome shotgun (WGS) entry which is preliminary data.</text>
</comment>
<dbReference type="GO" id="GO:0008180">
    <property type="term" value="C:COP9 signalosome"/>
    <property type="evidence" value="ECO:0007669"/>
    <property type="project" value="UniProtKB-KW"/>
</dbReference>
<comment type="subcellular location">
    <subcellularLocation>
        <location evidence="2">Cytoplasm</location>
    </subcellularLocation>
    <subcellularLocation>
        <location evidence="1">Nucleus</location>
    </subcellularLocation>
</comment>
<organism evidence="7 8">
    <name type="scientific">Haematococcus lacustris</name>
    <name type="common">Green alga</name>
    <name type="synonym">Haematococcus pluvialis</name>
    <dbReference type="NCBI Taxonomy" id="44745"/>
    <lineage>
        <taxon>Eukaryota</taxon>
        <taxon>Viridiplantae</taxon>
        <taxon>Chlorophyta</taxon>
        <taxon>core chlorophytes</taxon>
        <taxon>Chlorophyceae</taxon>
        <taxon>CS clade</taxon>
        <taxon>Chlamydomonadales</taxon>
        <taxon>Haematococcaceae</taxon>
        <taxon>Haematococcus</taxon>
    </lineage>
</organism>
<evidence type="ECO:0000313" key="7">
    <source>
        <dbReference type="EMBL" id="GFH06176.1"/>
    </source>
</evidence>
<evidence type="ECO:0000313" key="8">
    <source>
        <dbReference type="Proteomes" id="UP000485058"/>
    </source>
</evidence>
<gene>
    <name evidence="7" type="ORF">HaLaN_00761</name>
</gene>
<keyword evidence="4" id="KW-0736">Signalosome</keyword>
<reference evidence="7 8" key="1">
    <citation type="submission" date="2020-02" db="EMBL/GenBank/DDBJ databases">
        <title>Draft genome sequence of Haematococcus lacustris strain NIES-144.</title>
        <authorList>
            <person name="Morimoto D."/>
            <person name="Nakagawa S."/>
            <person name="Yoshida T."/>
            <person name="Sawayama S."/>
        </authorList>
    </citation>
    <scope>NUCLEOTIDE SEQUENCE [LARGE SCALE GENOMIC DNA]</scope>
    <source>
        <strain evidence="7 8">NIES-144</strain>
    </source>
</reference>
<evidence type="ECO:0000256" key="2">
    <source>
        <dbReference type="ARBA" id="ARBA00004496"/>
    </source>
</evidence>
<dbReference type="Pfam" id="PF10075">
    <property type="entry name" value="CSN8_PSD8_EIF3K"/>
    <property type="match status" value="1"/>
</dbReference>
<dbReference type="PANTHER" id="PTHR13339">
    <property type="entry name" value="COP9 SIGNALOSOME COMPLEX SUBUNIT 8"/>
    <property type="match status" value="1"/>
</dbReference>